<dbReference type="GeneTree" id="ENSGT01030000235700"/>
<dbReference type="Ensembl" id="ENSPTXT00000017584.1">
    <property type="protein sequence ID" value="ENSPTXP00000017062.1"/>
    <property type="gene ID" value="ENSPTXG00000011766.1"/>
</dbReference>
<accession>A0A670YZ21</accession>
<evidence type="ECO:0000313" key="6">
    <source>
        <dbReference type="Proteomes" id="UP000472273"/>
    </source>
</evidence>
<dbReference type="Pfam" id="PF13895">
    <property type="entry name" value="Ig_2"/>
    <property type="match status" value="1"/>
</dbReference>
<proteinExistence type="predicted"/>
<keyword evidence="6" id="KW-1185">Reference proteome</keyword>
<evidence type="ECO:0000313" key="5">
    <source>
        <dbReference type="Ensembl" id="ENSPTXP00000017062.1"/>
    </source>
</evidence>
<dbReference type="Gene3D" id="2.60.40.10">
    <property type="entry name" value="Immunoglobulins"/>
    <property type="match status" value="1"/>
</dbReference>
<keyword evidence="3" id="KW-0393">Immunoglobulin domain</keyword>
<keyword evidence="1" id="KW-0732">Signal</keyword>
<name>A0A670YZ21_PSETE</name>
<dbReference type="GO" id="GO:0016020">
    <property type="term" value="C:membrane"/>
    <property type="evidence" value="ECO:0007669"/>
    <property type="project" value="TreeGrafter"/>
</dbReference>
<dbReference type="Proteomes" id="UP000472273">
    <property type="component" value="Unplaced"/>
</dbReference>
<dbReference type="InterPro" id="IPR007110">
    <property type="entry name" value="Ig-like_dom"/>
</dbReference>
<dbReference type="PANTHER" id="PTHR11738">
    <property type="entry name" value="MHC CLASS I NK CELL RECEPTOR"/>
    <property type="match status" value="1"/>
</dbReference>
<reference evidence="5" key="2">
    <citation type="submission" date="2025-09" db="UniProtKB">
        <authorList>
            <consortium name="Ensembl"/>
        </authorList>
    </citation>
    <scope>IDENTIFICATION</scope>
</reference>
<dbReference type="AlphaFoldDB" id="A0A670YZ21"/>
<keyword evidence="2" id="KW-1015">Disulfide bond</keyword>
<protein>
    <recommendedName>
        <fullName evidence="4">Ig-like domain-containing protein</fullName>
    </recommendedName>
</protein>
<dbReference type="SUPFAM" id="SSF48726">
    <property type="entry name" value="Immunoglobulin"/>
    <property type="match status" value="1"/>
</dbReference>
<dbReference type="PROSITE" id="PS50835">
    <property type="entry name" value="IG_LIKE"/>
    <property type="match status" value="1"/>
</dbReference>
<dbReference type="InterPro" id="IPR013783">
    <property type="entry name" value="Ig-like_fold"/>
</dbReference>
<evidence type="ECO:0000256" key="3">
    <source>
        <dbReference type="ARBA" id="ARBA00023319"/>
    </source>
</evidence>
<feature type="domain" description="Ig-like" evidence="4">
    <location>
        <begin position="39"/>
        <end position="106"/>
    </location>
</feature>
<dbReference type="OMA" id="HCWAPFS"/>
<evidence type="ECO:0000256" key="2">
    <source>
        <dbReference type="ARBA" id="ARBA00023157"/>
    </source>
</evidence>
<sequence>TILKENILFSIPSCLGYWHTLVLKINVRLLSPPVHYLKPSIVASPSTEISVGQDWILHCWAPFSGVSFVFYQARDFRYEVTPQGNSNMAEFSLKNVSKTDEGRYTCYYHSLTDPVIWSNASNPVALKCRAGISHLCSTTMG</sequence>
<evidence type="ECO:0000256" key="1">
    <source>
        <dbReference type="ARBA" id="ARBA00022729"/>
    </source>
</evidence>
<reference evidence="5" key="1">
    <citation type="submission" date="2025-08" db="UniProtKB">
        <authorList>
            <consortium name="Ensembl"/>
        </authorList>
    </citation>
    <scope>IDENTIFICATION</scope>
</reference>
<dbReference type="InterPro" id="IPR036179">
    <property type="entry name" value="Ig-like_dom_sf"/>
</dbReference>
<evidence type="ECO:0000259" key="4">
    <source>
        <dbReference type="PROSITE" id="PS50835"/>
    </source>
</evidence>
<dbReference type="PANTHER" id="PTHR11738:SF163">
    <property type="entry name" value="IMMUNOGLOBULIN SUPERFAMILY MEMBER 1"/>
    <property type="match status" value="1"/>
</dbReference>
<organism evidence="5 6">
    <name type="scientific">Pseudonaja textilis</name>
    <name type="common">Eastern brown snake</name>
    <dbReference type="NCBI Taxonomy" id="8673"/>
    <lineage>
        <taxon>Eukaryota</taxon>
        <taxon>Metazoa</taxon>
        <taxon>Chordata</taxon>
        <taxon>Craniata</taxon>
        <taxon>Vertebrata</taxon>
        <taxon>Euteleostomi</taxon>
        <taxon>Lepidosauria</taxon>
        <taxon>Squamata</taxon>
        <taxon>Bifurcata</taxon>
        <taxon>Unidentata</taxon>
        <taxon>Episquamata</taxon>
        <taxon>Toxicofera</taxon>
        <taxon>Serpentes</taxon>
        <taxon>Colubroidea</taxon>
        <taxon>Elapidae</taxon>
        <taxon>Hydrophiinae</taxon>
        <taxon>Pseudonaja</taxon>
    </lineage>
</organism>
<dbReference type="GO" id="GO:0002764">
    <property type="term" value="P:immune response-regulating signaling pathway"/>
    <property type="evidence" value="ECO:0007669"/>
    <property type="project" value="TreeGrafter"/>
</dbReference>
<dbReference type="FunFam" id="2.60.40.10:FF:000049">
    <property type="entry name" value="Leukocyte immunoglobulin-like receptor subfamily B member 1"/>
    <property type="match status" value="1"/>
</dbReference>
<dbReference type="InterPro" id="IPR050412">
    <property type="entry name" value="Ig-like_Receptors_ImmuneReg"/>
</dbReference>